<evidence type="ECO:0000313" key="3">
    <source>
        <dbReference type="Proteomes" id="UP000595140"/>
    </source>
</evidence>
<dbReference type="EMBL" id="OOIL02003302">
    <property type="protein sequence ID" value="VFQ86995.1"/>
    <property type="molecule type" value="Genomic_DNA"/>
</dbReference>
<evidence type="ECO:0000313" key="2">
    <source>
        <dbReference type="EMBL" id="VFQ86995.1"/>
    </source>
</evidence>
<proteinExistence type="predicted"/>
<dbReference type="AlphaFoldDB" id="A0A484ME69"/>
<keyword evidence="3" id="KW-1185">Reference proteome</keyword>
<organism evidence="2 3">
    <name type="scientific">Cuscuta campestris</name>
    <dbReference type="NCBI Taxonomy" id="132261"/>
    <lineage>
        <taxon>Eukaryota</taxon>
        <taxon>Viridiplantae</taxon>
        <taxon>Streptophyta</taxon>
        <taxon>Embryophyta</taxon>
        <taxon>Tracheophyta</taxon>
        <taxon>Spermatophyta</taxon>
        <taxon>Magnoliopsida</taxon>
        <taxon>eudicotyledons</taxon>
        <taxon>Gunneridae</taxon>
        <taxon>Pentapetalae</taxon>
        <taxon>asterids</taxon>
        <taxon>lamiids</taxon>
        <taxon>Solanales</taxon>
        <taxon>Convolvulaceae</taxon>
        <taxon>Cuscuteae</taxon>
        <taxon>Cuscuta</taxon>
        <taxon>Cuscuta subgen. Grammica</taxon>
        <taxon>Cuscuta sect. Cleistogrammica</taxon>
    </lineage>
</organism>
<gene>
    <name evidence="2" type="ORF">CCAM_LOCUS28771</name>
</gene>
<feature type="region of interest" description="Disordered" evidence="1">
    <location>
        <begin position="1"/>
        <end position="80"/>
    </location>
</feature>
<evidence type="ECO:0000256" key="1">
    <source>
        <dbReference type="SAM" id="MobiDB-lite"/>
    </source>
</evidence>
<accession>A0A484ME69</accession>
<name>A0A484ME69_9ASTE</name>
<reference evidence="2 3" key="1">
    <citation type="submission" date="2018-04" db="EMBL/GenBank/DDBJ databases">
        <authorList>
            <person name="Vogel A."/>
        </authorList>
    </citation>
    <scope>NUCLEOTIDE SEQUENCE [LARGE SCALE GENOMIC DNA]</scope>
</reference>
<protein>
    <submittedName>
        <fullName evidence="2">Uncharacterized protein</fullName>
    </submittedName>
</protein>
<dbReference type="Proteomes" id="UP000595140">
    <property type="component" value="Unassembled WGS sequence"/>
</dbReference>
<feature type="compositionally biased region" description="Basic residues" evidence="1">
    <location>
        <begin position="56"/>
        <end position="74"/>
    </location>
</feature>
<sequence>MNFRAFNIPTKKTGGSSSAAPRTVPVQLEPVEINSEEETSPTGRTTVNPPLDKGKGKVRTKHAATTHPSAKRRRGENVPASESLEELWVKMGQKLKEVKLPTAIAGRAKAETLQLKEENLKLVEDLELKEREFPGRAKQWVGENLEETARVITSTPEVTMEAFKFIYREPNGKEMVTQVGSYGFMSG</sequence>